<evidence type="ECO:0000256" key="3">
    <source>
        <dbReference type="SAM" id="Phobius"/>
    </source>
</evidence>
<reference evidence="5 6" key="1">
    <citation type="submission" date="2016-10" db="EMBL/GenBank/DDBJ databases">
        <authorList>
            <person name="de Groot N.N."/>
        </authorList>
    </citation>
    <scope>NUCLEOTIDE SEQUENCE [LARGE SCALE GENOMIC DNA]</scope>
    <source>
        <strain evidence="5 6">DSM 23581</strain>
    </source>
</reference>
<keyword evidence="6" id="KW-1185">Reference proteome</keyword>
<proteinExistence type="predicted"/>
<keyword evidence="3" id="KW-0472">Membrane</keyword>
<feature type="compositionally biased region" description="Basic and acidic residues" evidence="2">
    <location>
        <begin position="190"/>
        <end position="200"/>
    </location>
</feature>
<evidence type="ECO:0000313" key="5">
    <source>
        <dbReference type="EMBL" id="SEA29191.1"/>
    </source>
</evidence>
<dbReference type="EMBL" id="FNQF01000004">
    <property type="protein sequence ID" value="SEA29191.1"/>
    <property type="molecule type" value="Genomic_DNA"/>
</dbReference>
<dbReference type="Gene3D" id="1.10.287.510">
    <property type="entry name" value="Helix hairpin bin"/>
    <property type="match status" value="1"/>
</dbReference>
<gene>
    <name evidence="5" type="ORF">SAMN05421540_104266</name>
</gene>
<feature type="coiled-coil region" evidence="1">
    <location>
        <begin position="68"/>
        <end position="126"/>
    </location>
</feature>
<feature type="signal peptide" evidence="4">
    <location>
        <begin position="1"/>
        <end position="22"/>
    </location>
</feature>
<keyword evidence="3" id="KW-0812">Transmembrane</keyword>
<organism evidence="5 6">
    <name type="scientific">Psychroflexus halocasei</name>
    <dbReference type="NCBI Taxonomy" id="908615"/>
    <lineage>
        <taxon>Bacteria</taxon>
        <taxon>Pseudomonadati</taxon>
        <taxon>Bacteroidota</taxon>
        <taxon>Flavobacteriia</taxon>
        <taxon>Flavobacteriales</taxon>
        <taxon>Flavobacteriaceae</taxon>
        <taxon>Psychroflexus</taxon>
    </lineage>
</organism>
<evidence type="ECO:0000256" key="2">
    <source>
        <dbReference type="SAM" id="MobiDB-lite"/>
    </source>
</evidence>
<protein>
    <recommendedName>
        <fullName evidence="7">tRNA (Guanine-N1)-methyltransferase</fullName>
    </recommendedName>
</protein>
<evidence type="ECO:0000256" key="1">
    <source>
        <dbReference type="SAM" id="Coils"/>
    </source>
</evidence>
<sequence length="209" mass="24538">MKINTKHIFTLFALCLSFSLWSQEELKQGDQPKVETNKAIQDFKTLIKKSNNFKEYKVIEKVKINAVERQVISEIESLESKIVDLNKTINNKEEVIQSHETEITDLKEQVEELQNQQNEIKFLGSIPLTKGNYKIIMWSVVSVLILLLLFFIFKYRRGHLVNSEIKENLSNLEKEFDTYKHNALEKQQKLGRQLQDEKNKVNKLKNGNQ</sequence>
<name>A0A1H4A0Q3_9FLAO</name>
<feature type="transmembrane region" description="Helical" evidence="3">
    <location>
        <begin position="135"/>
        <end position="153"/>
    </location>
</feature>
<keyword evidence="3" id="KW-1133">Transmembrane helix</keyword>
<feature type="region of interest" description="Disordered" evidence="2">
    <location>
        <begin position="190"/>
        <end position="209"/>
    </location>
</feature>
<evidence type="ECO:0000256" key="4">
    <source>
        <dbReference type="SAM" id="SignalP"/>
    </source>
</evidence>
<evidence type="ECO:0000313" key="6">
    <source>
        <dbReference type="Proteomes" id="UP000198820"/>
    </source>
</evidence>
<feature type="chain" id="PRO_5011445002" description="tRNA (Guanine-N1)-methyltransferase" evidence="4">
    <location>
        <begin position="23"/>
        <end position="209"/>
    </location>
</feature>
<evidence type="ECO:0008006" key="7">
    <source>
        <dbReference type="Google" id="ProtNLM"/>
    </source>
</evidence>
<dbReference type="Proteomes" id="UP000198820">
    <property type="component" value="Unassembled WGS sequence"/>
</dbReference>
<keyword evidence="4" id="KW-0732">Signal</keyword>
<dbReference type="STRING" id="908615.SAMN05421540_104266"/>
<dbReference type="AlphaFoldDB" id="A0A1H4A0Q3"/>
<dbReference type="RefSeq" id="WP_093242165.1">
    <property type="nucleotide sequence ID" value="NZ_FNQF01000004.1"/>
</dbReference>
<accession>A0A1H4A0Q3</accession>
<keyword evidence="1" id="KW-0175">Coiled coil</keyword>